<protein>
    <submittedName>
        <fullName evidence="2">YcaO-like family protein</fullName>
    </submittedName>
</protein>
<evidence type="ECO:0000313" key="2">
    <source>
        <dbReference type="EMBL" id="SMC14474.1"/>
    </source>
</evidence>
<gene>
    <name evidence="2" type="ORF">ROA7745_04341</name>
</gene>
<dbReference type="AlphaFoldDB" id="A0A1X7BXY0"/>
<dbReference type="PROSITE" id="PS51664">
    <property type="entry name" value="YCAO"/>
    <property type="match status" value="1"/>
</dbReference>
<feature type="domain" description="YcaO" evidence="1">
    <location>
        <begin position="70"/>
        <end position="160"/>
    </location>
</feature>
<evidence type="ECO:0000259" key="1">
    <source>
        <dbReference type="PROSITE" id="PS51664"/>
    </source>
</evidence>
<dbReference type="OrthoDB" id="109999at2"/>
<dbReference type="Proteomes" id="UP000193224">
    <property type="component" value="Unassembled WGS sequence"/>
</dbReference>
<dbReference type="Pfam" id="PF02624">
    <property type="entry name" value="YcaO"/>
    <property type="match status" value="1"/>
</dbReference>
<evidence type="ECO:0000313" key="3">
    <source>
        <dbReference type="Proteomes" id="UP000193224"/>
    </source>
</evidence>
<organism evidence="2 3">
    <name type="scientific">Roseovarius aestuarii</name>
    <dbReference type="NCBI Taxonomy" id="475083"/>
    <lineage>
        <taxon>Bacteria</taxon>
        <taxon>Pseudomonadati</taxon>
        <taxon>Pseudomonadota</taxon>
        <taxon>Alphaproteobacteria</taxon>
        <taxon>Rhodobacterales</taxon>
        <taxon>Roseobacteraceae</taxon>
        <taxon>Roseovarius</taxon>
    </lineage>
</organism>
<keyword evidence="3" id="KW-1185">Reference proteome</keyword>
<reference evidence="2 3" key="1">
    <citation type="submission" date="2017-03" db="EMBL/GenBank/DDBJ databases">
        <authorList>
            <person name="Afonso C.L."/>
            <person name="Miller P.J."/>
            <person name="Scott M.A."/>
            <person name="Spackman E."/>
            <person name="Goraichik I."/>
            <person name="Dimitrov K.M."/>
            <person name="Suarez D.L."/>
            <person name="Swayne D.E."/>
        </authorList>
    </citation>
    <scope>NUCLEOTIDE SEQUENCE [LARGE SCALE GENOMIC DNA]</scope>
    <source>
        <strain evidence="2 3">CECT 7745</strain>
    </source>
</reference>
<dbReference type="InterPro" id="IPR003776">
    <property type="entry name" value="YcaO-like_dom"/>
</dbReference>
<accession>A0A1X7BXY0</accession>
<dbReference type="PANTHER" id="PTHR37809:SF1">
    <property type="entry name" value="RIBOSOMAL PROTEIN S12 METHYLTHIOTRANSFERASE ACCESSORY FACTOR YCAO"/>
    <property type="match status" value="1"/>
</dbReference>
<dbReference type="EMBL" id="FWXB01000027">
    <property type="protein sequence ID" value="SMC14474.1"/>
    <property type="molecule type" value="Genomic_DNA"/>
</dbReference>
<name>A0A1X7BXY0_9RHOB</name>
<dbReference type="PANTHER" id="PTHR37809">
    <property type="entry name" value="RIBOSOMAL PROTEIN S12 METHYLTHIOTRANSFERASE ACCESSORY FACTOR YCAO"/>
    <property type="match status" value="1"/>
</dbReference>
<proteinExistence type="predicted"/>
<dbReference type="NCBIfam" id="TIGR00702">
    <property type="entry name" value="YcaO-type kinase domain"/>
    <property type="match status" value="1"/>
</dbReference>
<sequence length="160" mass="17696">MATDMKPTTKRYYSGTQRVVSHKQTVQAASPHLKNMGITRVANVTGLDRIGIPVINAFRPNSRSLSVSQGRGLDLMAAKASAIMEAIESFHAEEVALEHVESSYADLARQTRVIDIGGLAFLDGTRFDPRKPIFWVKGRDLISDTAVWLPSELVQFVRDL</sequence>